<keyword evidence="3" id="KW-1185">Reference proteome</keyword>
<evidence type="ECO:0000313" key="2">
    <source>
        <dbReference type="EMBL" id="KAG6946014.1"/>
    </source>
</evidence>
<feature type="compositionally biased region" description="Polar residues" evidence="1">
    <location>
        <begin position="257"/>
        <end position="267"/>
    </location>
</feature>
<proteinExistence type="predicted"/>
<feature type="compositionally biased region" description="Polar residues" evidence="1">
    <location>
        <begin position="336"/>
        <end position="353"/>
    </location>
</feature>
<accession>A0A8J5LZ26</accession>
<dbReference type="Proteomes" id="UP000709295">
    <property type="component" value="Unassembled WGS sequence"/>
</dbReference>
<evidence type="ECO:0000313" key="3">
    <source>
        <dbReference type="Proteomes" id="UP000709295"/>
    </source>
</evidence>
<sequence>MFAVAKQVDSTKSLATKLERIQLMNWDNAGKSAESVFKTLKLDKTGDKLFESRVVNTWASYVTNTHKDPDAIMLALLKEKYRDETLAKMIAAATKVESTENLATGLRSVQFKTWFSQGKTPEHVNTLLNVAANSDDLTKKVSRDYDIFYGKIKVTDTVAARGVPGALADQSIVASDIDTLFNTTQLSNDEKASWAPIRALEANGSPQQQGQQDNGKPKQVHQHQAKNDGKNDAKQAPRVLVKTDFHRALVQAPVATPASTTTGNTKATPAPIKPKVTPCDTTSKATPAPTKPKTVAPCHPAPKPKATATATKAKTPALTKVKPQPTPCPTKPAPNVTKSNAATSTISDAQQKT</sequence>
<comment type="caution">
    <text evidence="2">The sequence shown here is derived from an EMBL/GenBank/DDBJ whole genome shotgun (WGS) entry which is preliminary data.</text>
</comment>
<dbReference type="AlphaFoldDB" id="A0A8J5LZ26"/>
<feature type="compositionally biased region" description="Low complexity" evidence="1">
    <location>
        <begin position="281"/>
        <end position="297"/>
    </location>
</feature>
<feature type="compositionally biased region" description="Low complexity" evidence="1">
    <location>
        <begin position="304"/>
        <end position="323"/>
    </location>
</feature>
<protein>
    <recommendedName>
        <fullName evidence="4">RxLR effector protein</fullName>
    </recommendedName>
</protein>
<feature type="region of interest" description="Disordered" evidence="1">
    <location>
        <begin position="203"/>
        <end position="235"/>
    </location>
</feature>
<gene>
    <name evidence="2" type="ORF">JG688_00016261</name>
</gene>
<evidence type="ECO:0000256" key="1">
    <source>
        <dbReference type="SAM" id="MobiDB-lite"/>
    </source>
</evidence>
<name>A0A8J5LZ26_9STRA</name>
<feature type="compositionally biased region" description="Basic and acidic residues" evidence="1">
    <location>
        <begin position="225"/>
        <end position="235"/>
    </location>
</feature>
<reference evidence="2" key="1">
    <citation type="submission" date="2021-01" db="EMBL/GenBank/DDBJ databases">
        <title>Phytophthora aleatoria, a newly-described species from Pinus radiata is distinct from Phytophthora cactorum isolates based on comparative genomics.</title>
        <authorList>
            <person name="Mcdougal R."/>
            <person name="Panda P."/>
            <person name="Williams N."/>
            <person name="Studholme D.J."/>
        </authorList>
    </citation>
    <scope>NUCLEOTIDE SEQUENCE</scope>
    <source>
        <strain evidence="2">NZFS 4037</strain>
    </source>
</reference>
<dbReference type="EMBL" id="JAENGY010001969">
    <property type="protein sequence ID" value="KAG6946014.1"/>
    <property type="molecule type" value="Genomic_DNA"/>
</dbReference>
<feature type="region of interest" description="Disordered" evidence="1">
    <location>
        <begin position="252"/>
        <end position="353"/>
    </location>
</feature>
<organism evidence="2 3">
    <name type="scientific">Phytophthora aleatoria</name>
    <dbReference type="NCBI Taxonomy" id="2496075"/>
    <lineage>
        <taxon>Eukaryota</taxon>
        <taxon>Sar</taxon>
        <taxon>Stramenopiles</taxon>
        <taxon>Oomycota</taxon>
        <taxon>Peronosporomycetes</taxon>
        <taxon>Peronosporales</taxon>
        <taxon>Peronosporaceae</taxon>
        <taxon>Phytophthora</taxon>
    </lineage>
</organism>
<feature type="compositionally biased region" description="Polar residues" evidence="1">
    <location>
        <begin position="204"/>
        <end position="214"/>
    </location>
</feature>
<evidence type="ECO:0008006" key="4">
    <source>
        <dbReference type="Google" id="ProtNLM"/>
    </source>
</evidence>